<evidence type="ECO:0000313" key="3">
    <source>
        <dbReference type="Proteomes" id="UP000197290"/>
    </source>
</evidence>
<proteinExistence type="inferred from homology"/>
<dbReference type="RefSeq" id="WP_088366132.1">
    <property type="nucleotide sequence ID" value="NZ_NBBI01000001.1"/>
</dbReference>
<name>A0A245ZW47_9SPHN</name>
<evidence type="ECO:0000256" key="1">
    <source>
        <dbReference type="ARBA" id="ARBA00009580"/>
    </source>
</evidence>
<dbReference type="PANTHER" id="PTHR31126:SF1">
    <property type="entry name" value="TYROSINE SPECIFIC PROTEIN PHOSPHATASES DOMAIN-CONTAINING PROTEIN"/>
    <property type="match status" value="1"/>
</dbReference>
<comment type="similarity">
    <text evidence="1">Belongs to the protein-tyrosine phosphatase family.</text>
</comment>
<dbReference type="SUPFAM" id="SSF52799">
    <property type="entry name" value="(Phosphotyrosine protein) phosphatases II"/>
    <property type="match status" value="1"/>
</dbReference>
<evidence type="ECO:0008006" key="4">
    <source>
        <dbReference type="Google" id="ProtNLM"/>
    </source>
</evidence>
<dbReference type="Pfam" id="PF13350">
    <property type="entry name" value="Y_phosphatase3"/>
    <property type="match status" value="1"/>
</dbReference>
<dbReference type="OrthoDB" id="1188001at2"/>
<reference evidence="2 3" key="1">
    <citation type="submission" date="2017-03" db="EMBL/GenBank/DDBJ databases">
        <title>Genome sequence of Sphingomonas dokdonensis DSM 21029.</title>
        <authorList>
            <person name="Poehlein A."/>
            <person name="Wuebbeler J.H."/>
            <person name="Steinbuechel A."/>
            <person name="Daniel R."/>
        </authorList>
    </citation>
    <scope>NUCLEOTIDE SEQUENCE [LARGE SCALE GENOMIC DNA]</scope>
    <source>
        <strain evidence="2 3">DSM 21029</strain>
    </source>
</reference>
<dbReference type="AlphaFoldDB" id="A0A245ZW47"/>
<organism evidence="2 3">
    <name type="scientific">Sphingomonas dokdonensis</name>
    <dbReference type="NCBI Taxonomy" id="344880"/>
    <lineage>
        <taxon>Bacteria</taxon>
        <taxon>Pseudomonadati</taxon>
        <taxon>Pseudomonadota</taxon>
        <taxon>Alphaproteobacteria</taxon>
        <taxon>Sphingomonadales</taxon>
        <taxon>Sphingomonadaceae</taxon>
        <taxon>Sphingomonas</taxon>
    </lineage>
</organism>
<comment type="caution">
    <text evidence="2">The sequence shown here is derived from an EMBL/GenBank/DDBJ whole genome shotgun (WGS) entry which is preliminary data.</text>
</comment>
<dbReference type="PROSITE" id="PS00383">
    <property type="entry name" value="TYR_PHOSPHATASE_1"/>
    <property type="match status" value="1"/>
</dbReference>
<gene>
    <name evidence="2" type="ORF">SPDO_08390</name>
</gene>
<sequence>MNERVLAFDGIHNFRDYGGYTARDGRLRQGVLWRSGQHADATPDDLAGVGDLGITTVVDLRGDSERQLMPCLRHDGFDGLVLFAPGETAGSELAPHEEAGRGITTADEARAAMTRLYENMPYRDVLVRSLTLYFEALATREGPSLLHCLAGKDRTGLAAALLHRLLGVHEDDVMEDYLLTNKAGNQKRRIAAAGDSIRQRYGAQITDEAIETLMGVDAMYLDAATRTINERYGSAERYAEEVLGVDAARREALRGKLIA</sequence>
<dbReference type="InterPro" id="IPR026893">
    <property type="entry name" value="Tyr/Ser_Pase_IphP-type"/>
</dbReference>
<dbReference type="Gene3D" id="3.90.190.10">
    <property type="entry name" value="Protein tyrosine phosphatase superfamily"/>
    <property type="match status" value="1"/>
</dbReference>
<dbReference type="GO" id="GO:0004721">
    <property type="term" value="F:phosphoprotein phosphatase activity"/>
    <property type="evidence" value="ECO:0007669"/>
    <property type="project" value="InterPro"/>
</dbReference>
<dbReference type="InterPro" id="IPR029021">
    <property type="entry name" value="Prot-tyrosine_phosphatase-like"/>
</dbReference>
<evidence type="ECO:0000313" key="2">
    <source>
        <dbReference type="EMBL" id="OWK33950.1"/>
    </source>
</evidence>
<dbReference type="InterPro" id="IPR016130">
    <property type="entry name" value="Tyr_Pase_AS"/>
</dbReference>
<protein>
    <recommendedName>
        <fullName evidence="4">Protein-tyrosine-phosphatase</fullName>
    </recommendedName>
</protein>
<dbReference type="Proteomes" id="UP000197290">
    <property type="component" value="Unassembled WGS sequence"/>
</dbReference>
<dbReference type="EMBL" id="NBBI01000001">
    <property type="protein sequence ID" value="OWK33950.1"/>
    <property type="molecule type" value="Genomic_DNA"/>
</dbReference>
<dbReference type="PANTHER" id="PTHR31126">
    <property type="entry name" value="TYROSINE-PROTEIN PHOSPHATASE"/>
    <property type="match status" value="1"/>
</dbReference>
<keyword evidence="3" id="KW-1185">Reference proteome</keyword>
<accession>A0A245ZW47</accession>